<name>X8IU53_9FIRM</name>
<keyword evidence="1" id="KW-1133">Transmembrane helix</keyword>
<accession>X8IU53</accession>
<evidence type="ECO:0000256" key="1">
    <source>
        <dbReference type="SAM" id="Phobius"/>
    </source>
</evidence>
<protein>
    <recommendedName>
        <fullName evidence="4">DUF2975 domain-containing protein</fullName>
    </recommendedName>
</protein>
<evidence type="ECO:0000313" key="3">
    <source>
        <dbReference type="Proteomes" id="UP000022645"/>
    </source>
</evidence>
<organism evidence="2 3">
    <name type="scientific">Mogibacterium timidum ATCC 33093</name>
    <dbReference type="NCBI Taxonomy" id="1401079"/>
    <lineage>
        <taxon>Bacteria</taxon>
        <taxon>Bacillati</taxon>
        <taxon>Bacillota</taxon>
        <taxon>Clostridia</taxon>
        <taxon>Peptostreptococcales</taxon>
        <taxon>Anaerovoracaceae</taxon>
        <taxon>Mogibacterium</taxon>
    </lineage>
</organism>
<keyword evidence="1" id="KW-0472">Membrane</keyword>
<feature type="transmembrane region" description="Helical" evidence="1">
    <location>
        <begin position="117"/>
        <end position="139"/>
    </location>
</feature>
<gene>
    <name evidence="2" type="ORF">HMPREF0581_1450</name>
</gene>
<feature type="transmembrane region" description="Helical" evidence="1">
    <location>
        <begin position="47"/>
        <end position="64"/>
    </location>
</feature>
<dbReference type="Proteomes" id="UP000022645">
    <property type="component" value="Unassembled WGS sequence"/>
</dbReference>
<keyword evidence="1" id="KW-0812">Transmembrane</keyword>
<proteinExistence type="predicted"/>
<evidence type="ECO:0008006" key="4">
    <source>
        <dbReference type="Google" id="ProtNLM"/>
    </source>
</evidence>
<sequence>MNRDNIIYKTIRIILTGFTLATVLAVSLGSVDIFTAGLLNYAVFLEYLYGIVITVGIVVVLVKLWMFPNIKDGITLKEARTCRLIANIFLIEFLCELIHGALSNKGDRLFEVFNVRVSVLMIVFLLCAFAFMSVGKLLVNYIELQEDNKLTV</sequence>
<dbReference type="EMBL" id="JALU01000015">
    <property type="protein sequence ID" value="EUC52729.1"/>
    <property type="molecule type" value="Genomic_DNA"/>
</dbReference>
<evidence type="ECO:0000313" key="2">
    <source>
        <dbReference type="EMBL" id="EUC52729.1"/>
    </source>
</evidence>
<dbReference type="AlphaFoldDB" id="X8IU53"/>
<feature type="transmembrane region" description="Helical" evidence="1">
    <location>
        <begin position="84"/>
        <end position="102"/>
    </location>
</feature>
<feature type="transmembrane region" description="Helical" evidence="1">
    <location>
        <begin position="12"/>
        <end position="35"/>
    </location>
</feature>
<dbReference type="RefSeq" id="WP_009643449.1">
    <property type="nucleotide sequence ID" value="NZ_JALU01000015.1"/>
</dbReference>
<reference evidence="2 3" key="1">
    <citation type="submission" date="2014-01" db="EMBL/GenBank/DDBJ databases">
        <authorList>
            <person name="Durkin A.S."/>
            <person name="McCorrison J."/>
            <person name="Torralba M."/>
            <person name="Gillis M."/>
            <person name="Haft D.H."/>
            <person name="Methe B."/>
            <person name="Sutton G."/>
            <person name="Nelson K.E."/>
        </authorList>
    </citation>
    <scope>NUCLEOTIDE SEQUENCE [LARGE SCALE GENOMIC DNA]</scope>
    <source>
        <strain evidence="2 3">ATCC 33093</strain>
    </source>
</reference>
<comment type="caution">
    <text evidence="2">The sequence shown here is derived from an EMBL/GenBank/DDBJ whole genome shotgun (WGS) entry which is preliminary data.</text>
</comment>